<dbReference type="EMBL" id="CABFJX010000019">
    <property type="protein sequence ID" value="VTT58424.1"/>
    <property type="molecule type" value="Genomic_DNA"/>
</dbReference>
<gene>
    <name evidence="2" type="ORF">C2S_13874</name>
</gene>
<comment type="caution">
    <text evidence="2">The sequence shown here is derived from an EMBL/GenBank/DDBJ whole genome shotgun (WGS) entry which is preliminary data.</text>
</comment>
<evidence type="ECO:0000313" key="2">
    <source>
        <dbReference type="EMBL" id="VTT58424.1"/>
    </source>
</evidence>
<dbReference type="Proteomes" id="UP000760494">
    <property type="component" value="Unassembled WGS sequence"/>
</dbReference>
<sequence length="185" mass="21323">MGNCSIELTHLIIQYLAPLGRSMWDKTANSHRKLARGWSQQIYRGPKPGYLHIRFIIKHNCRSPTSIYPSSRQMVCSNISATPCRTTRMLGWKILVGIMIRNLENGRRWRVKDKGKVGKIWILVWCINDQPQPTESGNQTTRDDKASYLLDPRENKCETQRPNGESATNKTDVYNKKQQAIILKP</sequence>
<feature type="compositionally biased region" description="Basic and acidic residues" evidence="1">
    <location>
        <begin position="141"/>
        <end position="159"/>
    </location>
</feature>
<proteinExistence type="predicted"/>
<name>A0A9Q9RBK0_FUSFU</name>
<evidence type="ECO:0000256" key="1">
    <source>
        <dbReference type="SAM" id="MobiDB-lite"/>
    </source>
</evidence>
<accession>A0A9Q9RBK0</accession>
<organism evidence="2 3">
    <name type="scientific">Fusarium fujikuroi</name>
    <name type="common">Bakanae and foot rot disease fungus</name>
    <name type="synonym">Gibberella fujikuroi</name>
    <dbReference type="NCBI Taxonomy" id="5127"/>
    <lineage>
        <taxon>Eukaryota</taxon>
        <taxon>Fungi</taxon>
        <taxon>Dikarya</taxon>
        <taxon>Ascomycota</taxon>
        <taxon>Pezizomycotina</taxon>
        <taxon>Sordariomycetes</taxon>
        <taxon>Hypocreomycetidae</taxon>
        <taxon>Hypocreales</taxon>
        <taxon>Nectriaceae</taxon>
        <taxon>Fusarium</taxon>
        <taxon>Fusarium fujikuroi species complex</taxon>
    </lineage>
</organism>
<evidence type="ECO:0000313" key="3">
    <source>
        <dbReference type="Proteomes" id="UP000760494"/>
    </source>
</evidence>
<feature type="compositionally biased region" description="Polar residues" evidence="1">
    <location>
        <begin position="160"/>
        <end position="178"/>
    </location>
</feature>
<protein>
    <submittedName>
        <fullName evidence="2">Uncharacterized protein</fullName>
    </submittedName>
</protein>
<feature type="region of interest" description="Disordered" evidence="1">
    <location>
        <begin position="133"/>
        <end position="185"/>
    </location>
</feature>
<reference evidence="2" key="1">
    <citation type="submission" date="2019-05" db="EMBL/GenBank/DDBJ databases">
        <authorList>
            <person name="Piombo E."/>
        </authorList>
    </citation>
    <scope>NUCLEOTIDE SEQUENCE</scope>
    <source>
        <strain evidence="2">C2S</strain>
    </source>
</reference>
<dbReference type="AlphaFoldDB" id="A0A9Q9RBK0"/>